<dbReference type="GO" id="GO:0032541">
    <property type="term" value="C:cortical endoplasmic reticulum"/>
    <property type="evidence" value="ECO:0007669"/>
    <property type="project" value="EnsemblFungi"/>
</dbReference>
<dbReference type="GO" id="GO:0007033">
    <property type="term" value="P:vacuole organization"/>
    <property type="evidence" value="ECO:0007669"/>
    <property type="project" value="EnsemblFungi"/>
</dbReference>
<evidence type="ECO:0000313" key="9">
    <source>
        <dbReference type="Proteomes" id="UP000070544"/>
    </source>
</evidence>
<dbReference type="GO" id="GO:1990809">
    <property type="term" value="P:endoplasmic reticulum tubular network membrane organization"/>
    <property type="evidence" value="ECO:0007669"/>
    <property type="project" value="EnsemblFungi"/>
</dbReference>
<comment type="subcellular location">
    <subcellularLocation>
        <location evidence="1 6">Membrane</location>
        <topology evidence="1 6">Multi-pass membrane protein</topology>
    </subcellularLocation>
</comment>
<comment type="similarity">
    <text evidence="2 6">Belongs to the DP1 family.</text>
</comment>
<dbReference type="GO" id="GO:0016192">
    <property type="term" value="P:vesicle-mediated transport"/>
    <property type="evidence" value="ECO:0007669"/>
    <property type="project" value="EnsemblFungi"/>
</dbReference>
<evidence type="ECO:0000256" key="4">
    <source>
        <dbReference type="ARBA" id="ARBA00022989"/>
    </source>
</evidence>
<evidence type="ECO:0000256" key="7">
    <source>
        <dbReference type="SAM" id="MobiDB-lite"/>
    </source>
</evidence>
<reference evidence="8 9" key="1">
    <citation type="journal article" date="2015" name="Genome Biol. Evol.">
        <title>Phylogenomic analyses indicate that early fungi evolved digesting cell walls of algal ancestors of land plants.</title>
        <authorList>
            <person name="Chang Y."/>
            <person name="Wang S."/>
            <person name="Sekimoto S."/>
            <person name="Aerts A.L."/>
            <person name="Choi C."/>
            <person name="Clum A."/>
            <person name="LaButti K.M."/>
            <person name="Lindquist E.A."/>
            <person name="Yee Ngan C."/>
            <person name="Ohm R.A."/>
            <person name="Salamov A.A."/>
            <person name="Grigoriev I.V."/>
            <person name="Spatafora J.W."/>
            <person name="Berbee M.L."/>
        </authorList>
    </citation>
    <scope>NUCLEOTIDE SEQUENCE [LARGE SCALE GENOMIC DNA]</scope>
    <source>
        <strain evidence="8 9">JEL478</strain>
    </source>
</reference>
<dbReference type="STRING" id="1344416.A0A139ABQ7"/>
<dbReference type="OrthoDB" id="10009287at2759"/>
<gene>
    <name evidence="8" type="ORF">M427DRAFT_112826</name>
</gene>
<organism evidence="8 9">
    <name type="scientific">Gonapodya prolifera (strain JEL478)</name>
    <name type="common">Monoblepharis prolifera</name>
    <dbReference type="NCBI Taxonomy" id="1344416"/>
    <lineage>
        <taxon>Eukaryota</taxon>
        <taxon>Fungi</taxon>
        <taxon>Fungi incertae sedis</taxon>
        <taxon>Chytridiomycota</taxon>
        <taxon>Chytridiomycota incertae sedis</taxon>
        <taxon>Monoblepharidomycetes</taxon>
        <taxon>Monoblepharidales</taxon>
        <taxon>Gonapodyaceae</taxon>
        <taxon>Gonapodya</taxon>
    </lineage>
</organism>
<dbReference type="PANTHER" id="PTHR12300">
    <property type="entry name" value="HVA22-LIKE PROTEINS"/>
    <property type="match status" value="1"/>
</dbReference>
<dbReference type="GO" id="GO:0034976">
    <property type="term" value="P:response to endoplasmic reticulum stress"/>
    <property type="evidence" value="ECO:0007669"/>
    <property type="project" value="EnsemblFungi"/>
</dbReference>
<protein>
    <recommendedName>
        <fullName evidence="6">Protein YOP1</fullName>
    </recommendedName>
</protein>
<dbReference type="EMBL" id="KQ965771">
    <property type="protein sequence ID" value="KXS14187.1"/>
    <property type="molecule type" value="Genomic_DNA"/>
</dbReference>
<feature type="region of interest" description="Disordered" evidence="7">
    <location>
        <begin position="157"/>
        <end position="179"/>
    </location>
</feature>
<name>A0A139ABQ7_GONPJ</name>
<evidence type="ECO:0000256" key="3">
    <source>
        <dbReference type="ARBA" id="ARBA00022692"/>
    </source>
</evidence>
<dbReference type="Proteomes" id="UP000070544">
    <property type="component" value="Unassembled WGS sequence"/>
</dbReference>
<dbReference type="GO" id="GO:0180020">
    <property type="term" value="F:membrane bending activity"/>
    <property type="evidence" value="ECO:0007669"/>
    <property type="project" value="EnsemblFungi"/>
</dbReference>
<dbReference type="InterPro" id="IPR004345">
    <property type="entry name" value="TB2_DP1_HVA22"/>
</dbReference>
<evidence type="ECO:0000256" key="1">
    <source>
        <dbReference type="ARBA" id="ARBA00004141"/>
    </source>
</evidence>
<evidence type="ECO:0000256" key="5">
    <source>
        <dbReference type="ARBA" id="ARBA00023136"/>
    </source>
</evidence>
<dbReference type="Pfam" id="PF03134">
    <property type="entry name" value="TB2_DP1_HVA22"/>
    <property type="match status" value="1"/>
</dbReference>
<evidence type="ECO:0000313" key="8">
    <source>
        <dbReference type="EMBL" id="KXS14187.1"/>
    </source>
</evidence>
<keyword evidence="9" id="KW-1185">Reference proteome</keyword>
<dbReference type="GO" id="GO:0051292">
    <property type="term" value="P:nuclear pore complex assembly"/>
    <property type="evidence" value="ECO:0007669"/>
    <property type="project" value="EnsemblFungi"/>
</dbReference>
<sequence>MVDQYQKQLETFLTTIDRELEAFPPAKELEKATGVKKSYFAIGGAAFVAILIFFNIAGQLLSNLVGFLYPAWASFVAMETASTSDDKQWLTYWIVFAIFNLAEHFNDFLLYWIPFYFFFKTIFAVWLYLPQSRGAEVLYTKFVKPTLSPYIAKGQSHPAQAKGAQSSVASDVANGLKKD</sequence>
<comment type="caution">
    <text evidence="6">Lacks conserved residue(s) required for the propagation of feature annotation.</text>
</comment>
<dbReference type="GO" id="GO:0048309">
    <property type="term" value="P:endoplasmic reticulum inheritance"/>
    <property type="evidence" value="ECO:0007669"/>
    <property type="project" value="EnsemblFungi"/>
</dbReference>
<dbReference type="GO" id="GO:0032153">
    <property type="term" value="C:cell division site"/>
    <property type="evidence" value="ECO:0007669"/>
    <property type="project" value="EnsemblFungi"/>
</dbReference>
<keyword evidence="5 6" id="KW-0472">Membrane</keyword>
<dbReference type="AlphaFoldDB" id="A0A139ABQ7"/>
<proteinExistence type="inferred from homology"/>
<evidence type="ECO:0000256" key="2">
    <source>
        <dbReference type="ARBA" id="ARBA00008573"/>
    </source>
</evidence>
<feature type="transmembrane region" description="Helical" evidence="6">
    <location>
        <begin position="39"/>
        <end position="58"/>
    </location>
</feature>
<dbReference type="GO" id="GO:0005635">
    <property type="term" value="C:nuclear envelope"/>
    <property type="evidence" value="ECO:0007669"/>
    <property type="project" value="EnsemblFungi"/>
</dbReference>
<dbReference type="GO" id="GO:0016020">
    <property type="term" value="C:membrane"/>
    <property type="evidence" value="ECO:0007669"/>
    <property type="project" value="UniProtKB-SubCell"/>
</dbReference>
<dbReference type="OMA" id="CMIPGPW"/>
<accession>A0A139ABQ7</accession>
<keyword evidence="3 6" id="KW-0812">Transmembrane</keyword>
<feature type="transmembrane region" description="Helical" evidence="6">
    <location>
        <begin position="111"/>
        <end position="129"/>
    </location>
</feature>
<keyword evidence="4 6" id="KW-1133">Transmembrane helix</keyword>
<dbReference type="GO" id="GO:0032581">
    <property type="term" value="P:ER-dependent peroxisome organization"/>
    <property type="evidence" value="ECO:0007669"/>
    <property type="project" value="EnsemblFungi"/>
</dbReference>
<dbReference type="PANTHER" id="PTHR12300:SF161">
    <property type="entry name" value="RECEPTOR EXPRESSION-ENHANCING PROTEIN"/>
    <property type="match status" value="1"/>
</dbReference>
<evidence type="ECO:0000256" key="6">
    <source>
        <dbReference type="RuleBase" id="RU362006"/>
    </source>
</evidence>